<feature type="domain" description="PaaD zinc beta ribbon" evidence="2">
    <location>
        <begin position="374"/>
        <end position="422"/>
    </location>
</feature>
<accession>A0ABV4EW28</accession>
<proteinExistence type="predicted"/>
<dbReference type="InterPro" id="IPR056572">
    <property type="entry name" value="Zn_ribbon_PaaD"/>
</dbReference>
<dbReference type="InterPro" id="IPR034904">
    <property type="entry name" value="FSCA_dom_sf"/>
</dbReference>
<protein>
    <submittedName>
        <fullName evidence="3">Phenylacetate-CoA oxygenase PaaJ subunit</fullName>
    </submittedName>
</protein>
<gene>
    <name evidence="3" type="ORF">ABIF29_002155</name>
</gene>
<dbReference type="InterPro" id="IPR052703">
    <property type="entry name" value="Aromatic_CoA_ox/epox"/>
</dbReference>
<keyword evidence="4" id="KW-1185">Reference proteome</keyword>
<dbReference type="NCBIfam" id="TIGR02158">
    <property type="entry name" value="PA_CoA_Oxy3"/>
    <property type="match status" value="1"/>
</dbReference>
<comment type="caution">
    <text evidence="3">The sequence shown here is derived from an EMBL/GenBank/DDBJ whole genome shotgun (WGS) entry which is preliminary data.</text>
</comment>
<evidence type="ECO:0000259" key="2">
    <source>
        <dbReference type="Pfam" id="PF23451"/>
    </source>
</evidence>
<evidence type="ECO:0000259" key="1">
    <source>
        <dbReference type="Pfam" id="PF01883"/>
    </source>
</evidence>
<dbReference type="Proteomes" id="UP001565471">
    <property type="component" value="Unassembled WGS sequence"/>
</dbReference>
<organism evidence="3 4">
    <name type="scientific">Bradyrhizobium elkanii</name>
    <dbReference type="NCBI Taxonomy" id="29448"/>
    <lineage>
        <taxon>Bacteria</taxon>
        <taxon>Pseudomonadati</taxon>
        <taxon>Pseudomonadota</taxon>
        <taxon>Alphaproteobacteria</taxon>
        <taxon>Hyphomicrobiales</taxon>
        <taxon>Nitrobacteraceae</taxon>
        <taxon>Bradyrhizobium</taxon>
    </lineage>
</organism>
<dbReference type="Pfam" id="PF23451">
    <property type="entry name" value="Zn_ribbon_PaaD"/>
    <property type="match status" value="1"/>
</dbReference>
<dbReference type="PANTHER" id="PTHR30458:SF0">
    <property type="entry name" value="1,2-PHENYLACETYL-COA EPOXIDASE, SUBUNIT C"/>
    <property type="match status" value="1"/>
</dbReference>
<dbReference type="InterPro" id="IPR011883">
    <property type="entry name" value="PaaD-like"/>
</dbReference>
<dbReference type="InterPro" id="IPR011882">
    <property type="entry name" value="PaaC"/>
</dbReference>
<dbReference type="InterPro" id="IPR002744">
    <property type="entry name" value="MIP18-like"/>
</dbReference>
<dbReference type="EMBL" id="JBGBZA010000002">
    <property type="protein sequence ID" value="MEY9315356.1"/>
    <property type="molecule type" value="Genomic_DNA"/>
</dbReference>
<dbReference type="InterPro" id="IPR012347">
    <property type="entry name" value="Ferritin-like"/>
</dbReference>
<dbReference type="Pfam" id="PF01883">
    <property type="entry name" value="FeS_assembly_P"/>
    <property type="match status" value="1"/>
</dbReference>
<dbReference type="Gene3D" id="1.20.1260.10">
    <property type="match status" value="1"/>
</dbReference>
<evidence type="ECO:0000313" key="4">
    <source>
        <dbReference type="Proteomes" id="UP001565471"/>
    </source>
</evidence>
<reference evidence="3 4" key="1">
    <citation type="submission" date="2024-07" db="EMBL/GenBank/DDBJ databases">
        <title>Genomic Encyclopedia of Type Strains, Phase V (KMG-V): Genome sequencing to study the core and pangenomes of soil and plant-associated prokaryotes.</title>
        <authorList>
            <person name="Whitman W."/>
        </authorList>
    </citation>
    <scope>NUCLEOTIDE SEQUENCE [LARGE SCALE GENOMIC DNA]</scope>
    <source>
        <strain evidence="3 4">USDA 415</strain>
    </source>
</reference>
<evidence type="ECO:0000313" key="3">
    <source>
        <dbReference type="EMBL" id="MEY9315356.1"/>
    </source>
</evidence>
<sequence>MATANIEVSETPLVLYALRRADDALILGHRLSEWCGHAPALEEDMALANMGLDLLGQARELYSYAAKVEGKDNDEDKFAYLRDVRQYRNLLLVEQPNGDFARTMVRQFFYAAFADLYWRAMMASSDPTLAAIAAKSEKESAYHVRHSSEWIVRLGDGTEESHRRAQGAIDDLWAYTGEMFAVDDGERGLIDAGIAIDPAALQPRWLKTVTGIINEATLSLPKSDWMQQGGRSGSHSEHLGHLLSELQSMQRTFPGGNMVTVALSDADLRRRAWSAAAQVVDPEIPVLTIADLGVLRDVAVHDGHVEVAITPTYSGCPAMNMIALEIELALEREGIHQPKVRTVLSPAWTTDWMSEDGRRKLKEYGIAPPLPGSSRRALFGEQQVACPQCGSGDTELLSEFGSTSCKALWRCKSCREPFDYFKCH</sequence>
<name>A0ABV4EW28_BRAEL</name>
<dbReference type="SUPFAM" id="SSF47240">
    <property type="entry name" value="Ferritin-like"/>
    <property type="match status" value="1"/>
</dbReference>
<dbReference type="InterPro" id="IPR007814">
    <property type="entry name" value="PaaA_PaaC"/>
</dbReference>
<dbReference type="NCBIfam" id="TIGR02159">
    <property type="entry name" value="PA_CoA_Oxy4"/>
    <property type="match status" value="1"/>
</dbReference>
<feature type="domain" description="MIP18 family-like" evidence="1">
    <location>
        <begin position="274"/>
        <end position="331"/>
    </location>
</feature>
<dbReference type="SUPFAM" id="SSF117916">
    <property type="entry name" value="Fe-S cluster assembly (FSCA) domain-like"/>
    <property type="match status" value="1"/>
</dbReference>
<dbReference type="Pfam" id="PF05138">
    <property type="entry name" value="PaaA_PaaC"/>
    <property type="match status" value="1"/>
</dbReference>
<dbReference type="InterPro" id="IPR009078">
    <property type="entry name" value="Ferritin-like_SF"/>
</dbReference>
<dbReference type="Gene3D" id="3.30.300.130">
    <property type="entry name" value="Fe-S cluster assembly (FSCA)"/>
    <property type="match status" value="1"/>
</dbReference>
<dbReference type="PANTHER" id="PTHR30458">
    <property type="entry name" value="PHENYLACETIC ACID DEGRADATION PROTEIN PAA"/>
    <property type="match status" value="1"/>
</dbReference>